<feature type="compositionally biased region" description="Basic and acidic residues" evidence="1">
    <location>
        <begin position="39"/>
        <end position="51"/>
    </location>
</feature>
<sequence>MYVIKISINVLKKKLKRIKICLGCYSRSSSTTPPEGEPTDPRDPNKKEKQKTPSKRRRQTIPVAPRSGQDTSTDLAGDTPPPPTPRPTKQNKCKPRPGSRLDCPGERQNNGSISSRPYYGGVQTRRPDHVTTPEAPGRRAPGAGGTKEKGRGTAFRWKTPSEGVEMRFLLVRTSPAEDHP</sequence>
<proteinExistence type="predicted"/>
<dbReference type="AlphaFoldDB" id="A0A834IMJ3"/>
<evidence type="ECO:0000313" key="3">
    <source>
        <dbReference type="Proteomes" id="UP000625711"/>
    </source>
</evidence>
<name>A0A834IMJ3_RHYFE</name>
<protein>
    <submittedName>
        <fullName evidence="2">Uncharacterized protein</fullName>
    </submittedName>
</protein>
<dbReference type="EMBL" id="JAACXV010000223">
    <property type="protein sequence ID" value="KAF7281797.1"/>
    <property type="molecule type" value="Genomic_DNA"/>
</dbReference>
<evidence type="ECO:0000256" key="1">
    <source>
        <dbReference type="SAM" id="MobiDB-lite"/>
    </source>
</evidence>
<comment type="caution">
    <text evidence="2">The sequence shown here is derived from an EMBL/GenBank/DDBJ whole genome shotgun (WGS) entry which is preliminary data.</text>
</comment>
<dbReference type="Proteomes" id="UP000625711">
    <property type="component" value="Unassembled WGS sequence"/>
</dbReference>
<gene>
    <name evidence="2" type="ORF">GWI33_004278</name>
</gene>
<feature type="region of interest" description="Disordered" evidence="1">
    <location>
        <begin position="25"/>
        <end position="153"/>
    </location>
</feature>
<organism evidence="2 3">
    <name type="scientific">Rhynchophorus ferrugineus</name>
    <name type="common">Red palm weevil</name>
    <name type="synonym">Curculio ferrugineus</name>
    <dbReference type="NCBI Taxonomy" id="354439"/>
    <lineage>
        <taxon>Eukaryota</taxon>
        <taxon>Metazoa</taxon>
        <taxon>Ecdysozoa</taxon>
        <taxon>Arthropoda</taxon>
        <taxon>Hexapoda</taxon>
        <taxon>Insecta</taxon>
        <taxon>Pterygota</taxon>
        <taxon>Neoptera</taxon>
        <taxon>Endopterygota</taxon>
        <taxon>Coleoptera</taxon>
        <taxon>Polyphaga</taxon>
        <taxon>Cucujiformia</taxon>
        <taxon>Curculionidae</taxon>
        <taxon>Dryophthorinae</taxon>
        <taxon>Rhynchophorus</taxon>
    </lineage>
</organism>
<accession>A0A834IMJ3</accession>
<keyword evidence="3" id="KW-1185">Reference proteome</keyword>
<evidence type="ECO:0000313" key="2">
    <source>
        <dbReference type="EMBL" id="KAF7281797.1"/>
    </source>
</evidence>
<reference evidence="2" key="1">
    <citation type="submission" date="2020-08" db="EMBL/GenBank/DDBJ databases">
        <title>Genome sequencing and assembly of the red palm weevil Rhynchophorus ferrugineus.</title>
        <authorList>
            <person name="Dias G.B."/>
            <person name="Bergman C.M."/>
            <person name="Manee M."/>
        </authorList>
    </citation>
    <scope>NUCLEOTIDE SEQUENCE</scope>
    <source>
        <strain evidence="2">AA-2017</strain>
        <tissue evidence="2">Whole larva</tissue>
    </source>
</reference>